<dbReference type="GO" id="GO:0016787">
    <property type="term" value="F:hydrolase activity"/>
    <property type="evidence" value="ECO:0007669"/>
    <property type="project" value="UniProtKB-KW"/>
</dbReference>
<dbReference type="InterPro" id="IPR038718">
    <property type="entry name" value="SNF2-like_sf"/>
</dbReference>
<dbReference type="CDD" id="cd18793">
    <property type="entry name" value="SF2_C_SNF"/>
    <property type="match status" value="1"/>
</dbReference>
<keyword evidence="3" id="KW-0067">ATP-binding</keyword>
<dbReference type="InterPro" id="IPR049730">
    <property type="entry name" value="SNF2/RAD54-like_C"/>
</dbReference>
<dbReference type="Pfam" id="PF00176">
    <property type="entry name" value="SNF2-rel_dom"/>
    <property type="match status" value="2"/>
</dbReference>
<dbReference type="CDD" id="cd18008">
    <property type="entry name" value="DEXDc_SHPRH-like"/>
    <property type="match status" value="1"/>
</dbReference>
<evidence type="ECO:0000313" key="6">
    <source>
        <dbReference type="EMBL" id="WMV38992.1"/>
    </source>
</evidence>
<dbReference type="GO" id="GO:0008094">
    <property type="term" value="F:ATP-dependent activity, acting on DNA"/>
    <property type="evidence" value="ECO:0007669"/>
    <property type="project" value="TreeGrafter"/>
</dbReference>
<dbReference type="InterPro" id="IPR014001">
    <property type="entry name" value="Helicase_ATP-bd"/>
</dbReference>
<dbReference type="Gene3D" id="3.40.50.10810">
    <property type="entry name" value="Tandem AAA-ATPase domain"/>
    <property type="match status" value="2"/>
</dbReference>
<evidence type="ECO:0000256" key="4">
    <source>
        <dbReference type="SAM" id="MobiDB-lite"/>
    </source>
</evidence>
<accession>A0AAF0U450</accession>
<evidence type="ECO:0000256" key="3">
    <source>
        <dbReference type="ARBA" id="ARBA00022840"/>
    </source>
</evidence>
<dbReference type="GO" id="GO:0005634">
    <property type="term" value="C:nucleus"/>
    <property type="evidence" value="ECO:0007669"/>
    <property type="project" value="TreeGrafter"/>
</dbReference>
<reference evidence="6" key="1">
    <citation type="submission" date="2023-08" db="EMBL/GenBank/DDBJ databases">
        <title>A de novo genome assembly of Solanum verrucosum Schlechtendal, a Mexican diploid species geographically isolated from the other diploid A-genome species in potato relatives.</title>
        <authorList>
            <person name="Hosaka K."/>
        </authorList>
    </citation>
    <scope>NUCLEOTIDE SEQUENCE</scope>
    <source>
        <tissue evidence="6">Young leaves</tissue>
    </source>
</reference>
<evidence type="ECO:0000256" key="1">
    <source>
        <dbReference type="ARBA" id="ARBA00022741"/>
    </source>
</evidence>
<evidence type="ECO:0000313" key="7">
    <source>
        <dbReference type="Proteomes" id="UP001234989"/>
    </source>
</evidence>
<dbReference type="EMBL" id="CP133618">
    <property type="protein sequence ID" value="WMV38992.1"/>
    <property type="molecule type" value="Genomic_DNA"/>
</dbReference>
<evidence type="ECO:0000256" key="2">
    <source>
        <dbReference type="ARBA" id="ARBA00022801"/>
    </source>
</evidence>
<feature type="domain" description="Helicase ATP-binding" evidence="5">
    <location>
        <begin position="1"/>
        <end position="224"/>
    </location>
</feature>
<dbReference type="AlphaFoldDB" id="A0AAF0U450"/>
<dbReference type="PANTHER" id="PTHR45626">
    <property type="entry name" value="TRANSCRIPTION TERMINATION FACTOR 2-RELATED"/>
    <property type="match status" value="1"/>
</dbReference>
<dbReference type="Proteomes" id="UP001234989">
    <property type="component" value="Chromosome 7"/>
</dbReference>
<dbReference type="GO" id="GO:0006289">
    <property type="term" value="P:nucleotide-excision repair"/>
    <property type="evidence" value="ECO:0007669"/>
    <property type="project" value="TreeGrafter"/>
</dbReference>
<name>A0AAF0U450_SOLVR</name>
<dbReference type="Pfam" id="PF00271">
    <property type="entry name" value="Helicase_C"/>
    <property type="match status" value="1"/>
</dbReference>
<dbReference type="InterPro" id="IPR000330">
    <property type="entry name" value="SNF2_N"/>
</dbReference>
<evidence type="ECO:0000259" key="5">
    <source>
        <dbReference type="PROSITE" id="PS51192"/>
    </source>
</evidence>
<organism evidence="6 7">
    <name type="scientific">Solanum verrucosum</name>
    <dbReference type="NCBI Taxonomy" id="315347"/>
    <lineage>
        <taxon>Eukaryota</taxon>
        <taxon>Viridiplantae</taxon>
        <taxon>Streptophyta</taxon>
        <taxon>Embryophyta</taxon>
        <taxon>Tracheophyta</taxon>
        <taxon>Spermatophyta</taxon>
        <taxon>Magnoliopsida</taxon>
        <taxon>eudicotyledons</taxon>
        <taxon>Gunneridae</taxon>
        <taxon>Pentapetalae</taxon>
        <taxon>asterids</taxon>
        <taxon>lamiids</taxon>
        <taxon>Solanales</taxon>
        <taxon>Solanaceae</taxon>
        <taxon>Solanoideae</taxon>
        <taxon>Solaneae</taxon>
        <taxon>Solanum</taxon>
    </lineage>
</organism>
<dbReference type="Gene3D" id="3.40.50.300">
    <property type="entry name" value="P-loop containing nucleotide triphosphate hydrolases"/>
    <property type="match status" value="2"/>
</dbReference>
<dbReference type="PANTHER" id="PTHR45626:SF20">
    <property type="entry name" value="ATP-DEPENDENT HELICASE RHP16-LIKE"/>
    <property type="match status" value="1"/>
</dbReference>
<protein>
    <recommendedName>
        <fullName evidence="5">Helicase ATP-binding domain-containing protein</fullName>
    </recommendedName>
</protein>
<dbReference type="InterPro" id="IPR027417">
    <property type="entry name" value="P-loop_NTPase"/>
</dbReference>
<keyword evidence="7" id="KW-1185">Reference proteome</keyword>
<keyword evidence="2" id="KW-0378">Hydrolase</keyword>
<dbReference type="GO" id="GO:0005524">
    <property type="term" value="F:ATP binding"/>
    <property type="evidence" value="ECO:0007669"/>
    <property type="project" value="UniProtKB-KW"/>
</dbReference>
<gene>
    <name evidence="6" type="ORF">MTR67_032377</name>
</gene>
<dbReference type="SUPFAM" id="SSF52540">
    <property type="entry name" value="P-loop containing nucleoside triphosphate hydrolases"/>
    <property type="match status" value="2"/>
</dbReference>
<feature type="region of interest" description="Disordered" evidence="4">
    <location>
        <begin position="105"/>
        <end position="127"/>
    </location>
</feature>
<sequence>MALGKTVQAIALVLAQRELKIDSSILSSSPSTSQELPTVKGTLVVCPVIGALQWFREIERCTTKDSNKTLLYHGTNRGKFTYNLEEYDFVITTYSTIQADYRPKKSKQNSKNSKLCDEGSSDNSISVGEDVSRRKSVLHSVKWDHIILDDASHTFTDSCIMLLFSSIGILYFVVSKAYHIKSVSTPTTKAVLALESFYKWALTGTPLQNHIGELYSLVRFLQVTPYACYFCEYCNCSGLDFSFSDECPQCRPGPYRHARHFLWWKKYIENPLANTRYMYERIHGDAMVLLKHKILKSLMLRRTKKERAADLSLPTKTVIMRKDSLDVNEFSYYKYVEDGTLMNNYGHIFSMITRLRQAADHRYLVMYSRKELASGNKEAGDVEQLCGLCHDAVEDPVVSLRTSTRSLPRKQEIGNTLLSLKFNLIALSFFHLLNYFYVGHSRSKNFEHLSIAQCQPECCTCFATHNGEISNMDGSAKGIVFSQFISFLDLIQYSLNLSGINCIQLVGSMSIAARDATDSKFTEDSDCRILLMSLKAGGVALNLTVASHVFLMDPWWNPAVEQVVRFMMENTIEENIIELQEKKKLLFEGTVGGSSEALGKLTEEDLKILFHCRF</sequence>
<dbReference type="InterPro" id="IPR001650">
    <property type="entry name" value="Helicase_C-like"/>
</dbReference>
<dbReference type="InterPro" id="IPR050628">
    <property type="entry name" value="SNF2_RAD54_helicase_TF"/>
</dbReference>
<keyword evidence="1" id="KW-0547">Nucleotide-binding</keyword>
<dbReference type="PROSITE" id="PS51192">
    <property type="entry name" value="HELICASE_ATP_BIND_1"/>
    <property type="match status" value="1"/>
</dbReference>
<proteinExistence type="predicted"/>